<dbReference type="GO" id="GO:0016787">
    <property type="term" value="F:hydrolase activity"/>
    <property type="evidence" value="ECO:0007669"/>
    <property type="project" value="UniProtKB-KW"/>
</dbReference>
<proteinExistence type="predicted"/>
<dbReference type="EMBL" id="RJKE01000001">
    <property type="protein sequence ID" value="ROO86467.1"/>
    <property type="molecule type" value="Genomic_DNA"/>
</dbReference>
<dbReference type="Gene3D" id="3.10.450.50">
    <property type="match status" value="1"/>
</dbReference>
<dbReference type="SUPFAM" id="SSF54427">
    <property type="entry name" value="NTF2-like"/>
    <property type="match status" value="1"/>
</dbReference>
<sequence length="134" mass="14447">MTDEEKIAAAQAMVAAWNARDWDGIVALFAPDGVLHSVMQEPLRGRAAIAARLRLLAAGLTHLDLQVRALGVIGGRVFVERRDVFANAHGRTEVPVVGVLAYDDAGLVAEWLEYYDRATLLAGFGRTAATDFDA</sequence>
<comment type="caution">
    <text evidence="2">The sequence shown here is derived from an EMBL/GenBank/DDBJ whole genome shotgun (WGS) entry which is preliminary data.</text>
</comment>
<dbReference type="Pfam" id="PF12680">
    <property type="entry name" value="SnoaL_2"/>
    <property type="match status" value="1"/>
</dbReference>
<reference evidence="2 3" key="1">
    <citation type="submission" date="2018-11" db="EMBL/GenBank/DDBJ databases">
        <title>Sequencing the genomes of 1000 actinobacteria strains.</title>
        <authorList>
            <person name="Klenk H.-P."/>
        </authorList>
    </citation>
    <scope>NUCLEOTIDE SEQUENCE [LARGE SCALE GENOMIC DNA]</scope>
    <source>
        <strain evidence="2 3">DSM 44254</strain>
    </source>
</reference>
<evidence type="ECO:0000313" key="2">
    <source>
        <dbReference type="EMBL" id="ROO86467.1"/>
    </source>
</evidence>
<keyword evidence="2" id="KW-0378">Hydrolase</keyword>
<organism evidence="2 3">
    <name type="scientific">Actinocorallia herbida</name>
    <dbReference type="NCBI Taxonomy" id="58109"/>
    <lineage>
        <taxon>Bacteria</taxon>
        <taxon>Bacillati</taxon>
        <taxon>Actinomycetota</taxon>
        <taxon>Actinomycetes</taxon>
        <taxon>Streptosporangiales</taxon>
        <taxon>Thermomonosporaceae</taxon>
        <taxon>Actinocorallia</taxon>
    </lineage>
</organism>
<evidence type="ECO:0000259" key="1">
    <source>
        <dbReference type="Pfam" id="PF12680"/>
    </source>
</evidence>
<dbReference type="InterPro" id="IPR037401">
    <property type="entry name" value="SnoaL-like"/>
</dbReference>
<feature type="domain" description="SnoaL-like" evidence="1">
    <location>
        <begin position="11"/>
        <end position="111"/>
    </location>
</feature>
<accession>A0A3N1CYW4</accession>
<evidence type="ECO:0000313" key="3">
    <source>
        <dbReference type="Proteomes" id="UP000272400"/>
    </source>
</evidence>
<protein>
    <submittedName>
        <fullName evidence="2">Limonene-1,2-epoxide hydrolase</fullName>
    </submittedName>
</protein>
<gene>
    <name evidence="2" type="ORF">EDD29_4038</name>
</gene>
<dbReference type="Proteomes" id="UP000272400">
    <property type="component" value="Unassembled WGS sequence"/>
</dbReference>
<dbReference type="AlphaFoldDB" id="A0A3N1CYW4"/>
<dbReference type="InterPro" id="IPR032710">
    <property type="entry name" value="NTF2-like_dom_sf"/>
</dbReference>
<keyword evidence="3" id="KW-1185">Reference proteome</keyword>
<dbReference type="RefSeq" id="WP_211359803.1">
    <property type="nucleotide sequence ID" value="NZ_RJKE01000001.1"/>
</dbReference>
<name>A0A3N1CYW4_9ACTN</name>
<dbReference type="InterPro" id="IPR011944">
    <property type="entry name" value="Steroid_delta5-4_isomerase"/>
</dbReference>
<dbReference type="NCBIfam" id="TIGR02246">
    <property type="entry name" value="SgcJ/EcaC family oxidoreductase"/>
    <property type="match status" value="1"/>
</dbReference>